<dbReference type="PATRIC" id="fig|1423724.4.peg.1066"/>
<dbReference type="Gene3D" id="3.40.350.10">
    <property type="entry name" value="Creatinase/prolidase N-terminal domain"/>
    <property type="match status" value="1"/>
</dbReference>
<dbReference type="SUPFAM" id="SSF53092">
    <property type="entry name" value="Creatinase/prolidase N-terminal domain"/>
    <property type="match status" value="1"/>
</dbReference>
<protein>
    <submittedName>
        <fullName evidence="6">Xaa-Pro dipeptidase</fullName>
    </submittedName>
</protein>
<evidence type="ECO:0000256" key="1">
    <source>
        <dbReference type="ARBA" id="ARBA00022723"/>
    </source>
</evidence>
<feature type="domain" description="Peptidase M24" evidence="4">
    <location>
        <begin position="138"/>
        <end position="340"/>
    </location>
</feature>
<organism evidence="6 7">
    <name type="scientific">Ligilactobacillus apodemi DSM 16634 = JCM 16172</name>
    <dbReference type="NCBI Taxonomy" id="1423724"/>
    <lineage>
        <taxon>Bacteria</taxon>
        <taxon>Bacillati</taxon>
        <taxon>Bacillota</taxon>
        <taxon>Bacilli</taxon>
        <taxon>Lactobacillales</taxon>
        <taxon>Lactobacillaceae</taxon>
        <taxon>Ligilactobacillus</taxon>
    </lineage>
</organism>
<comment type="caution">
    <text evidence="6">The sequence shown here is derived from an EMBL/GenBank/DDBJ whole genome shotgun (WGS) entry which is preliminary data.</text>
</comment>
<evidence type="ECO:0000256" key="3">
    <source>
        <dbReference type="RuleBase" id="RU000590"/>
    </source>
</evidence>
<dbReference type="STRING" id="1423724.FC32_GL001024"/>
<keyword evidence="1 3" id="KW-0479">Metal-binding</keyword>
<dbReference type="AlphaFoldDB" id="A0A0R1TY55"/>
<evidence type="ECO:0000259" key="5">
    <source>
        <dbReference type="Pfam" id="PF01321"/>
    </source>
</evidence>
<evidence type="ECO:0000256" key="2">
    <source>
        <dbReference type="ARBA" id="ARBA00022801"/>
    </source>
</evidence>
<dbReference type="InterPro" id="IPR029149">
    <property type="entry name" value="Creatin/AminoP/Spt16_N"/>
</dbReference>
<dbReference type="InterPro" id="IPR000994">
    <property type="entry name" value="Pept_M24"/>
</dbReference>
<evidence type="ECO:0000313" key="6">
    <source>
        <dbReference type="EMBL" id="KRL83763.1"/>
    </source>
</evidence>
<dbReference type="Gene3D" id="3.90.230.10">
    <property type="entry name" value="Creatinase/methionine aminopeptidase superfamily"/>
    <property type="match status" value="1"/>
</dbReference>
<evidence type="ECO:0000313" key="7">
    <source>
        <dbReference type="Proteomes" id="UP000051324"/>
    </source>
</evidence>
<dbReference type="PANTHER" id="PTHR46112">
    <property type="entry name" value="AMINOPEPTIDASE"/>
    <property type="match status" value="1"/>
</dbReference>
<dbReference type="CDD" id="cd01092">
    <property type="entry name" value="APP-like"/>
    <property type="match status" value="1"/>
</dbReference>
<keyword evidence="2" id="KW-0378">Hydrolase</keyword>
<dbReference type="PROSITE" id="PS00491">
    <property type="entry name" value="PROLINE_PEPTIDASE"/>
    <property type="match status" value="1"/>
</dbReference>
<dbReference type="InterPro" id="IPR000587">
    <property type="entry name" value="Creatinase_N"/>
</dbReference>
<dbReference type="Proteomes" id="UP000051324">
    <property type="component" value="Unassembled WGS sequence"/>
</dbReference>
<dbReference type="EMBL" id="AZFT01000053">
    <property type="protein sequence ID" value="KRL83763.1"/>
    <property type="molecule type" value="Genomic_DNA"/>
</dbReference>
<proteinExistence type="inferred from homology"/>
<name>A0A0R1TY55_9LACO</name>
<dbReference type="GO" id="GO:0016787">
    <property type="term" value="F:hydrolase activity"/>
    <property type="evidence" value="ECO:0007669"/>
    <property type="project" value="UniProtKB-KW"/>
</dbReference>
<comment type="similarity">
    <text evidence="3">Belongs to the peptidase M24B family.</text>
</comment>
<reference evidence="6 7" key="1">
    <citation type="journal article" date="2015" name="Genome Announc.">
        <title>Expanding the biotechnology potential of lactobacilli through comparative genomics of 213 strains and associated genera.</title>
        <authorList>
            <person name="Sun Z."/>
            <person name="Harris H.M."/>
            <person name="McCann A."/>
            <person name="Guo C."/>
            <person name="Argimon S."/>
            <person name="Zhang W."/>
            <person name="Yang X."/>
            <person name="Jeffery I.B."/>
            <person name="Cooney J.C."/>
            <person name="Kagawa T.F."/>
            <person name="Liu W."/>
            <person name="Song Y."/>
            <person name="Salvetti E."/>
            <person name="Wrobel A."/>
            <person name="Rasinkangas P."/>
            <person name="Parkhill J."/>
            <person name="Rea M.C."/>
            <person name="O'Sullivan O."/>
            <person name="Ritari J."/>
            <person name="Douillard F.P."/>
            <person name="Paul Ross R."/>
            <person name="Yang R."/>
            <person name="Briner A.E."/>
            <person name="Felis G.E."/>
            <person name="de Vos W.M."/>
            <person name="Barrangou R."/>
            <person name="Klaenhammer T.R."/>
            <person name="Caufield P.W."/>
            <person name="Cui Y."/>
            <person name="Zhang H."/>
            <person name="O'Toole P.W."/>
        </authorList>
    </citation>
    <scope>NUCLEOTIDE SEQUENCE [LARGE SCALE GENOMIC DNA]</scope>
    <source>
        <strain evidence="6 7">DSM 16634</strain>
    </source>
</reference>
<dbReference type="InterPro" id="IPR036005">
    <property type="entry name" value="Creatinase/aminopeptidase-like"/>
</dbReference>
<accession>A0A0R1TY55</accession>
<dbReference type="InterPro" id="IPR050659">
    <property type="entry name" value="Peptidase_M24B"/>
</dbReference>
<dbReference type="Pfam" id="PF00557">
    <property type="entry name" value="Peptidase_M24"/>
    <property type="match status" value="1"/>
</dbReference>
<dbReference type="eggNOG" id="COG0006">
    <property type="taxonomic scope" value="Bacteria"/>
</dbReference>
<sequence length="356" mass="39934">MEQEFDKRCDKLRSLMQDASVDAYLVTDPTNIYYLSGFTGDEGLLLVTEKGRYLITDARFETQIQTEHPWLEYRITRNYLTEALALCEQQKVVALAFEETLTYQIYDQLDETAMCDIVPLSGLIESLREIKSPAEIKKLKKSCQLAKEGYQYILEHVQVGQTELEVALELDYFMRKKGATNASFATIVASGTRSALPHGVASPKKLRSNELVTLDFGYFLNHYTSDVTRVFALGEVPSKLAEIYQVVATAKQATIAAIRPGIETCEIDAIGRNYIKEAGYGDYFEHGMGHGIGLSVHENPYIGKIIPTVLQPGQVITIEPGIYLPDLGGVRLEDDILVTENGYENLTDFGQEYRQI</sequence>
<dbReference type="GO" id="GO:0046872">
    <property type="term" value="F:metal ion binding"/>
    <property type="evidence" value="ECO:0007669"/>
    <property type="project" value="UniProtKB-KW"/>
</dbReference>
<dbReference type="InterPro" id="IPR001131">
    <property type="entry name" value="Peptidase_M24B_aminopep-P_CS"/>
</dbReference>
<dbReference type="SUPFAM" id="SSF55920">
    <property type="entry name" value="Creatinase/aminopeptidase"/>
    <property type="match status" value="1"/>
</dbReference>
<dbReference type="RefSeq" id="WP_056957360.1">
    <property type="nucleotide sequence ID" value="NZ_AZFT01000053.1"/>
</dbReference>
<keyword evidence="7" id="KW-1185">Reference proteome</keyword>
<evidence type="ECO:0000259" key="4">
    <source>
        <dbReference type="Pfam" id="PF00557"/>
    </source>
</evidence>
<feature type="domain" description="Creatinase N-terminal" evidence="5">
    <location>
        <begin position="8"/>
        <end position="130"/>
    </location>
</feature>
<dbReference type="PANTHER" id="PTHR46112:SF3">
    <property type="entry name" value="AMINOPEPTIDASE YPDF"/>
    <property type="match status" value="1"/>
</dbReference>
<gene>
    <name evidence="6" type="ORF">FC32_GL001024</name>
</gene>
<dbReference type="Pfam" id="PF01321">
    <property type="entry name" value="Creatinase_N"/>
    <property type="match status" value="1"/>
</dbReference>